<feature type="compositionally biased region" description="Low complexity" evidence="1">
    <location>
        <begin position="914"/>
        <end position="930"/>
    </location>
</feature>
<dbReference type="Pfam" id="PF02196">
    <property type="entry name" value="RBD"/>
    <property type="match status" value="1"/>
</dbReference>
<feature type="region of interest" description="Disordered" evidence="1">
    <location>
        <begin position="42"/>
        <end position="122"/>
    </location>
</feature>
<feature type="compositionally biased region" description="Polar residues" evidence="1">
    <location>
        <begin position="1577"/>
        <end position="1596"/>
    </location>
</feature>
<dbReference type="GO" id="GO:0030139">
    <property type="term" value="C:endocytic vesicle"/>
    <property type="evidence" value="ECO:0007669"/>
    <property type="project" value="TreeGrafter"/>
</dbReference>
<dbReference type="GeneID" id="111252892"/>
<feature type="region of interest" description="Disordered" evidence="1">
    <location>
        <begin position="894"/>
        <end position="967"/>
    </location>
</feature>
<feature type="compositionally biased region" description="Basic and acidic residues" evidence="1">
    <location>
        <begin position="1276"/>
        <end position="1293"/>
    </location>
</feature>
<feature type="compositionally biased region" description="Low complexity" evidence="1">
    <location>
        <begin position="1248"/>
        <end position="1275"/>
    </location>
</feature>
<reference evidence="3" key="1">
    <citation type="submission" date="2021-01" db="UniProtKB">
        <authorList>
            <consortium name="EnsemblMetazoa"/>
        </authorList>
    </citation>
    <scope>IDENTIFICATION</scope>
</reference>
<dbReference type="InParanoid" id="A0A7M7KKN6"/>
<dbReference type="Gene3D" id="1.20.900.10">
    <property type="entry name" value="Dbl homology (DH) domain"/>
    <property type="match status" value="1"/>
</dbReference>
<dbReference type="InterPro" id="IPR000219">
    <property type="entry name" value="DH_dom"/>
</dbReference>
<dbReference type="OrthoDB" id="5585231at2759"/>
<organism evidence="3 4">
    <name type="scientific">Varroa destructor</name>
    <name type="common">Honeybee mite</name>
    <dbReference type="NCBI Taxonomy" id="109461"/>
    <lineage>
        <taxon>Eukaryota</taxon>
        <taxon>Metazoa</taxon>
        <taxon>Ecdysozoa</taxon>
        <taxon>Arthropoda</taxon>
        <taxon>Chelicerata</taxon>
        <taxon>Arachnida</taxon>
        <taxon>Acari</taxon>
        <taxon>Parasitiformes</taxon>
        <taxon>Mesostigmata</taxon>
        <taxon>Gamasina</taxon>
        <taxon>Dermanyssoidea</taxon>
        <taxon>Varroidae</taxon>
        <taxon>Varroa</taxon>
    </lineage>
</organism>
<dbReference type="PANTHER" id="PTHR13217:SF11">
    <property type="entry name" value="PLECKSTRIN HOMOLOGY DOMAIN-CONTAINING FAMILY G MEMBER 5"/>
    <property type="match status" value="1"/>
</dbReference>
<feature type="compositionally biased region" description="Polar residues" evidence="1">
    <location>
        <begin position="89"/>
        <end position="98"/>
    </location>
</feature>
<dbReference type="InterPro" id="IPR040181">
    <property type="entry name" value="PKHG5/7"/>
</dbReference>
<evidence type="ECO:0000313" key="3">
    <source>
        <dbReference type="EnsemblMetazoa" id="XP_022667237"/>
    </source>
</evidence>
<dbReference type="GO" id="GO:0030424">
    <property type="term" value="C:axon"/>
    <property type="evidence" value="ECO:0007669"/>
    <property type="project" value="TreeGrafter"/>
</dbReference>
<protein>
    <recommendedName>
        <fullName evidence="2">DH domain-containing protein</fullName>
    </recommendedName>
</protein>
<feature type="compositionally biased region" description="Polar residues" evidence="1">
    <location>
        <begin position="349"/>
        <end position="367"/>
    </location>
</feature>
<dbReference type="GO" id="GO:0043542">
    <property type="term" value="P:endothelial cell migration"/>
    <property type="evidence" value="ECO:0007669"/>
    <property type="project" value="TreeGrafter"/>
</dbReference>
<dbReference type="Pfam" id="PF00621">
    <property type="entry name" value="RhoGEF"/>
    <property type="match status" value="1"/>
</dbReference>
<dbReference type="SMART" id="SM00325">
    <property type="entry name" value="RhoGEF"/>
    <property type="match status" value="1"/>
</dbReference>
<dbReference type="EnsemblMetazoa" id="XM_022811502">
    <property type="protein sequence ID" value="XP_022667237"/>
    <property type="gene ID" value="LOC111252892"/>
</dbReference>
<dbReference type="OMA" id="YDFPSMA"/>
<feature type="region of interest" description="Disordered" evidence="1">
    <location>
        <begin position="1110"/>
        <end position="1206"/>
    </location>
</feature>
<accession>A0A7M7KKN6</accession>
<proteinExistence type="predicted"/>
<dbReference type="PROSITE" id="PS50010">
    <property type="entry name" value="DH_2"/>
    <property type="match status" value="1"/>
</dbReference>
<feature type="compositionally biased region" description="Acidic residues" evidence="1">
    <location>
        <begin position="1451"/>
        <end position="1462"/>
    </location>
</feature>
<dbReference type="CDD" id="cd00160">
    <property type="entry name" value="RhoGEF"/>
    <property type="match status" value="1"/>
</dbReference>
<dbReference type="InterPro" id="IPR035899">
    <property type="entry name" value="DBL_dom_sf"/>
</dbReference>
<dbReference type="GO" id="GO:0005085">
    <property type="term" value="F:guanyl-nucleotide exchange factor activity"/>
    <property type="evidence" value="ECO:0007669"/>
    <property type="project" value="InterPro"/>
</dbReference>
<sequence length="1681" mass="182820">MNRSKLRRFHSESYDLKQRPLFRRQSLCEVVYEEPEFVGLLGYHERPSSPHTPEESSGANSTSLSRISDEDEEWRGAHKPGPSGVLSPRASQATQGVQATDGGGGQAEGCSLAAAPLSDPVTPRAERKCGLLARSSTAGFAGDGPPTSKGSSFGRAALDRQWRKLFHSNSQDHHDEGQRPSREKHSLKFRRQDILNSELYAHRSKSLTQIDCLGSRGRGDMLSAGVEEGQQSTPCPDRLAVPPEGGGPSGDSSGRSTLLSGTHKVPSQEYLSVTVECEDSRPQEMEIVPVAKGAVLRDVLSGVLERRGLNISSVSVVQEGSSKKPNLTTDTHKLAGCHFRIKVKEGHESQSVARANSTSSLSSTGNQWRGGSGPGVRGVGSSNVSQNSSSSLRDKDQRKMTSSALTGSQRGRRGGLSTEDLSSELQQIADSQNSWKNSKGRQAIGRKAGLLATGYRMDKASQDKEDMRLLTELLNQYAQSGIPAMALGYSSGSDDDESLFYIEDSWRQIVESPEVLDKQLQSQQEALWELLATEASYIRTLKVVVELFLSTLCNLQDKGLLNDIDVDKMFSNIVDIYEVNRTFWTKCLQPLLREGRIHRRPLNPLRLRDGFIHFEELFEPYIKYCLEQATCLAYVKENRHESVLFKSYVAWCESQKECGRLRFTDLLVKPMQRLTKYSLLLKAILKKTDQLETRAGLAEMNDMVERFVCNVDAQLRQRHEHERLESLIGRIEAYEPFDTTSDEVEKALRDNFTLDLTCAMPGCGQQNRQLVAEVPGVKFRDAASSSKIDVHCLFLTDMLLLCKSIGRKGQDKLKVIRQPFVVERLIVRDMKDASLLLVYQNEYRVVAWYLQLFGPEQVLRGLVEQLRKAQDQFARARAAAVQGRHAGLAYLATSYPEDPEDDAPRPSLLTAGRSPRSSSHSSLVHSHSGSIDMSDPVSASSQAPTVPCPTPLFGASSSGSPQGGRATSFELGELQRQDSSCQLDHLDLLQQHRSRSVETRGTSSVSVTVTSPRPERRAFLLKGCSPVGPSAAPSNTLTVSVPLQQHQYDKQDSLGSQFSPTIQVPLASPTKTLCPHSPPSPRTLQRALLHNSSPTKPPLLKTKNVSGLVTHSAPVSEGPSPIHSLDSSESTSISLSLQQQRPQLQQPSSHSGSDEGGTGEVNTTTNQNSGQVSLQQTGQQPQAAHSGTTPTQSSAAESPRAATPRISSISVGVIPAMSPVEPPTPVQETPNPILPLPLVAYASPPPGQQSGSSSTPSTGANSDSSVSIPVSTSTTENRRKDDPTQLVRPHRELPPPPPRRTPRTDGSGRLHPRRHHTADSFEHLKQSRDASIHKRLSWNCGQQLSETAAGCPSSIRSGASVHGHGVSPHQQAIMAADLRSRNQCLSSESMYSSSGVSSTGSLLLSGEDGSGGLIGGPLGPTGGLIALESYLGQHPFPQQTIVINGIDPFEDDPIQEEDEGSAAEETPQPVPVIRAKPQYQLEYIAGQPGSRIKIDISEVAETVASDDAPAVHFVTAGSICCSPDTEALREGPSSPSLPERRANDELVTPRNLPTASPQQTQRKEQQEHQQQLLSIQVTGVPSSQHVYSQKLPSSQVEVCCQPSPASKLSEMPLSRTEREPEVVAGNWGNSTNAPQSPSQQGDTPPMTANRANGPQSKRQPKDLHRMKELLLDNCSFDVQDV</sequence>
<dbReference type="Gene3D" id="2.30.29.30">
    <property type="entry name" value="Pleckstrin-homology domain (PH domain)/Phosphotyrosine-binding domain (PTB)"/>
    <property type="match status" value="1"/>
</dbReference>
<feature type="region of interest" description="Disordered" evidence="1">
    <location>
        <begin position="1220"/>
        <end position="1324"/>
    </location>
</feature>
<evidence type="ECO:0000313" key="4">
    <source>
        <dbReference type="Proteomes" id="UP000594260"/>
    </source>
</evidence>
<dbReference type="SUPFAM" id="SSF50729">
    <property type="entry name" value="PH domain-like"/>
    <property type="match status" value="1"/>
</dbReference>
<name>A0A7M7KKN6_VARDE</name>
<dbReference type="InterPro" id="IPR011993">
    <property type="entry name" value="PH-like_dom_sf"/>
</dbReference>
<dbReference type="CDD" id="cd13244">
    <property type="entry name" value="PH_PLEKHG5_G6"/>
    <property type="match status" value="1"/>
</dbReference>
<feature type="compositionally biased region" description="Basic and acidic residues" evidence="1">
    <location>
        <begin position="43"/>
        <end position="54"/>
    </location>
</feature>
<dbReference type="FunCoup" id="A0A7M7KKN6">
    <property type="interactions" value="14"/>
</dbReference>
<evidence type="ECO:0000256" key="1">
    <source>
        <dbReference type="SAM" id="MobiDB-lite"/>
    </source>
</evidence>
<feature type="compositionally biased region" description="Basic and acidic residues" evidence="1">
    <location>
        <begin position="170"/>
        <end position="187"/>
    </location>
</feature>
<feature type="compositionally biased region" description="Low complexity" evidence="1">
    <location>
        <begin position="1124"/>
        <end position="1151"/>
    </location>
</feature>
<dbReference type="GO" id="GO:0007266">
    <property type="term" value="P:Rho protein signal transduction"/>
    <property type="evidence" value="ECO:0007669"/>
    <property type="project" value="TreeGrafter"/>
</dbReference>
<feature type="compositionally biased region" description="Polar residues" evidence="1">
    <location>
        <begin position="1167"/>
        <end position="1196"/>
    </location>
</feature>
<feature type="compositionally biased region" description="Low complexity" evidence="1">
    <location>
        <begin position="379"/>
        <end position="391"/>
    </location>
</feature>
<feature type="region of interest" description="Disordered" evidence="1">
    <location>
        <begin position="346"/>
        <end position="425"/>
    </location>
</feature>
<evidence type="ECO:0000259" key="2">
    <source>
        <dbReference type="PROSITE" id="PS50010"/>
    </source>
</evidence>
<feature type="compositionally biased region" description="Gly residues" evidence="1">
    <location>
        <begin position="368"/>
        <end position="378"/>
    </location>
</feature>
<feature type="compositionally biased region" description="Polar residues" evidence="1">
    <location>
        <begin position="1627"/>
        <end position="1642"/>
    </location>
</feature>
<feature type="compositionally biased region" description="Polar residues" evidence="1">
    <location>
        <begin position="400"/>
        <end position="409"/>
    </location>
</feature>
<dbReference type="Proteomes" id="UP000594260">
    <property type="component" value="Unplaced"/>
</dbReference>
<dbReference type="GO" id="GO:0005886">
    <property type="term" value="C:plasma membrane"/>
    <property type="evidence" value="ECO:0007669"/>
    <property type="project" value="TreeGrafter"/>
</dbReference>
<feature type="region of interest" description="Disordered" evidence="1">
    <location>
        <begin position="168"/>
        <end position="187"/>
    </location>
</feature>
<feature type="region of interest" description="Disordered" evidence="1">
    <location>
        <begin position="1451"/>
        <end position="1470"/>
    </location>
</feature>
<feature type="domain" description="DH" evidence="2">
    <location>
        <begin position="522"/>
        <end position="714"/>
    </location>
</feature>
<feature type="compositionally biased region" description="Polar residues" evidence="1">
    <location>
        <begin position="55"/>
        <end position="66"/>
    </location>
</feature>
<feature type="region of interest" description="Disordered" evidence="1">
    <location>
        <begin position="221"/>
        <end position="262"/>
    </location>
</feature>
<feature type="region of interest" description="Disordered" evidence="1">
    <location>
        <begin position="1522"/>
        <end position="1666"/>
    </location>
</feature>
<dbReference type="KEGG" id="vde:111252892"/>
<dbReference type="SUPFAM" id="SSF48065">
    <property type="entry name" value="DBL homology domain (DH-domain)"/>
    <property type="match status" value="1"/>
</dbReference>
<dbReference type="RefSeq" id="XP_022667237.1">
    <property type="nucleotide sequence ID" value="XM_022811502.1"/>
</dbReference>
<keyword evidence="4" id="KW-1185">Reference proteome</keyword>
<dbReference type="PANTHER" id="PTHR13217">
    <property type="entry name" value="PLECKSTRIN HOMOLOGY DOMAIN-CONTAINING FAMILY G MEMBER 7"/>
    <property type="match status" value="1"/>
</dbReference>
<dbReference type="InterPro" id="IPR003116">
    <property type="entry name" value="RBD_dom"/>
</dbReference>